<dbReference type="EMBL" id="CACRSU010000047">
    <property type="protein sequence ID" value="VYT43863.1"/>
    <property type="molecule type" value="Genomic_DNA"/>
</dbReference>
<gene>
    <name evidence="1" type="ORF">BILFYP9_03658</name>
</gene>
<evidence type="ECO:0000313" key="1">
    <source>
        <dbReference type="EMBL" id="VYT43863.1"/>
    </source>
</evidence>
<dbReference type="AlphaFoldDB" id="A0A6N2WNU8"/>
<reference evidence="1" key="1">
    <citation type="submission" date="2019-11" db="EMBL/GenBank/DDBJ databases">
        <authorList>
            <person name="Feng L."/>
        </authorList>
    </citation>
    <scope>NUCLEOTIDE SEQUENCE</scope>
    <source>
        <strain evidence="1">BintestinalisLFYP9</strain>
    </source>
</reference>
<name>A0A6N2WNU8_9BACE</name>
<sequence>MPKDTKTLGNSKARACESLGFVHKKGCARVLTQPLSLLIYFYLIYI</sequence>
<proteinExistence type="predicted"/>
<protein>
    <submittedName>
        <fullName evidence="1">Uncharacterized protein</fullName>
    </submittedName>
</protein>
<organism evidence="1">
    <name type="scientific">Bacteroides intestinalis</name>
    <dbReference type="NCBI Taxonomy" id="329854"/>
    <lineage>
        <taxon>Bacteria</taxon>
        <taxon>Pseudomonadati</taxon>
        <taxon>Bacteroidota</taxon>
        <taxon>Bacteroidia</taxon>
        <taxon>Bacteroidales</taxon>
        <taxon>Bacteroidaceae</taxon>
        <taxon>Bacteroides</taxon>
    </lineage>
</organism>
<accession>A0A6N2WNU8</accession>